<evidence type="ECO:0000256" key="9">
    <source>
        <dbReference type="ARBA" id="ARBA00023242"/>
    </source>
</evidence>
<feature type="region of interest" description="Disordered" evidence="13">
    <location>
        <begin position="226"/>
        <end position="284"/>
    </location>
</feature>
<reference evidence="15" key="2">
    <citation type="submission" date="2019-11" db="UniProtKB">
        <authorList>
            <consortium name="Ensembl"/>
        </authorList>
    </citation>
    <scope>IDENTIFICATION</scope>
</reference>
<keyword evidence="2" id="KW-0507">mRNA processing</keyword>
<evidence type="ECO:0000313" key="15">
    <source>
        <dbReference type="Ensembl" id="ENSXETP00000013410"/>
    </source>
</evidence>
<dbReference type="PANTHER" id="PTHR12190:SF1">
    <property type="entry name" value="DBIRD COMPLEX SUBUNIT ZNF326"/>
    <property type="match status" value="1"/>
</dbReference>
<keyword evidence="4" id="KW-0677">Repeat</keyword>
<evidence type="ECO:0000256" key="11">
    <source>
        <dbReference type="ARBA" id="ARBA00043254"/>
    </source>
</evidence>
<keyword evidence="7" id="KW-0238">DNA-binding</keyword>
<dbReference type="GO" id="GO:0005634">
    <property type="term" value="C:nucleus"/>
    <property type="evidence" value="ECO:0007669"/>
    <property type="project" value="UniProtKB-SubCell"/>
</dbReference>
<evidence type="ECO:0000256" key="7">
    <source>
        <dbReference type="ARBA" id="ARBA00023125"/>
    </source>
</evidence>
<keyword evidence="3" id="KW-0479">Metal-binding</keyword>
<evidence type="ECO:0000256" key="4">
    <source>
        <dbReference type="ARBA" id="ARBA00022737"/>
    </source>
</evidence>
<feature type="compositionally biased region" description="Acidic residues" evidence="13">
    <location>
        <begin position="456"/>
        <end position="474"/>
    </location>
</feature>
<dbReference type="GO" id="GO:0008270">
    <property type="term" value="F:zinc ion binding"/>
    <property type="evidence" value="ECO:0007669"/>
    <property type="project" value="UniProtKB-KW"/>
</dbReference>
<dbReference type="Bgee" id="ENSXETG00000006087">
    <property type="expression patterns" value="Expressed in gastrula and 26 other cell types or tissues"/>
</dbReference>
<dbReference type="Xenbase" id="XB-GENE-483978">
    <property type="gene designation" value="znf326"/>
</dbReference>
<dbReference type="PROSITE" id="PS51799">
    <property type="entry name" value="ZF_C2H2_AKAP95"/>
    <property type="match status" value="2"/>
</dbReference>
<dbReference type="InParanoid" id="A0A5S6KUR2"/>
<sequence length="512" mass="57785">MQHLPQGFIWSAPLSQAMFGLHSTGLLSHSFMLTTITLKECRYLYKFLQSNFSRFGPYESYDSRSSVGGRDLYRSGYGYNDHEQGHFGDSYDGRYENPYRNSVDSFEGRSQGGSSWDPSFTRSKVRTGFMEDRGRDSYSSYGSFSSPYMKPATVGSRGRGMPAYPENAFGGRSNDAFGGPSKGRGRGRGQMPEYGGIRRPGLVGDYKQLGGAARGVARGVKRKMAPPFKPVGVFGKKQKLSKPGANQNKTVPPPAEKLSEEEEEKRRTEARREKQRRRREKNSEKYGDGYRMAFTCSFCKFRSFDEKGIEEHLSSTTHQEMLDHIQKQTKFDKPVMEFLHECIVNKFKKTAARRAQSLANEAAKALEKDVMEGVTPDDHMMKVETVHCSACSVYVPALHSSVQLHLKSADHSKSKLAYKEQIKRESILTATSILNNPLVKARYELYLKGENPFETQPEEQQQEQEEEEEEEEQQEQAAVPEQDLSEEQPAAIAAEPEGEDFTCDPLTTTDEV</sequence>
<dbReference type="FunCoup" id="A0A5S6KUR2">
    <property type="interactions" value="2433"/>
</dbReference>
<gene>
    <name evidence="15" type="primary">znf326</name>
</gene>
<comment type="subcellular location">
    <subcellularLocation>
        <location evidence="1">Nucleus</location>
    </subcellularLocation>
</comment>
<evidence type="ECO:0000259" key="14">
    <source>
        <dbReference type="PROSITE" id="PS51799"/>
    </source>
</evidence>
<evidence type="ECO:0000256" key="1">
    <source>
        <dbReference type="ARBA" id="ARBA00004123"/>
    </source>
</evidence>
<dbReference type="PaxDb" id="8364-ENSXETP00000004927"/>
<comment type="similarity">
    <text evidence="12">Belongs to the AKAP95 family.</text>
</comment>
<feature type="region of interest" description="Disordered" evidence="13">
    <location>
        <begin position="453"/>
        <end position="512"/>
    </location>
</feature>
<dbReference type="Pfam" id="PF04988">
    <property type="entry name" value="AKAP95"/>
    <property type="match status" value="1"/>
</dbReference>
<organism evidence="15">
    <name type="scientific">Xenopus tropicalis</name>
    <name type="common">Western clawed frog</name>
    <name type="synonym">Silurana tropicalis</name>
    <dbReference type="NCBI Taxonomy" id="8364"/>
    <lineage>
        <taxon>Eukaryota</taxon>
        <taxon>Metazoa</taxon>
        <taxon>Chordata</taxon>
        <taxon>Craniata</taxon>
        <taxon>Vertebrata</taxon>
        <taxon>Euteleostomi</taxon>
        <taxon>Amphibia</taxon>
        <taxon>Batrachia</taxon>
        <taxon>Anura</taxon>
        <taxon>Pipoidea</taxon>
        <taxon>Pipidae</taxon>
        <taxon>Xenopodinae</taxon>
        <taxon>Xenopus</taxon>
        <taxon>Silurana</taxon>
    </lineage>
</organism>
<feature type="region of interest" description="Disordered" evidence="13">
    <location>
        <begin position="167"/>
        <end position="200"/>
    </location>
</feature>
<evidence type="ECO:0000256" key="8">
    <source>
        <dbReference type="ARBA" id="ARBA00023187"/>
    </source>
</evidence>
<dbReference type="PANTHER" id="PTHR12190">
    <property type="entry name" value="A-KINASE ANCHOR PROTEIN AKAP 8"/>
    <property type="match status" value="1"/>
</dbReference>
<name>A0A5S6KUR2_XENTR</name>
<dbReference type="GO" id="GO:0008380">
    <property type="term" value="P:RNA splicing"/>
    <property type="evidence" value="ECO:0007669"/>
    <property type="project" value="UniProtKB-KW"/>
</dbReference>
<reference evidence="15" key="1">
    <citation type="journal article" date="2010" name="Science">
        <title>The genome of the Western clawed frog Xenopus tropicalis.</title>
        <authorList>
            <person name="Hellsten U."/>
            <person name="Harland R.M."/>
            <person name="Gilchrist M.J."/>
            <person name="Hendrix D."/>
            <person name="Jurka J."/>
            <person name="Kapitonov V."/>
            <person name="Ovcharenko I."/>
            <person name="Putnam N.H."/>
            <person name="Shu S."/>
            <person name="Taher L."/>
            <person name="Blitz I.L."/>
            <person name="Blumberg B."/>
            <person name="Dichmann D.S."/>
            <person name="Dubchak I."/>
            <person name="Amaya E."/>
            <person name="Detter J.C."/>
            <person name="Fletcher R."/>
            <person name="Gerhard D.S."/>
            <person name="Goodstein D."/>
            <person name="Graves T."/>
            <person name="Grigoriev I.V."/>
            <person name="Grimwood J."/>
            <person name="Kawashima T."/>
            <person name="Lindquist E."/>
            <person name="Lucas S.M."/>
            <person name="Mead P.E."/>
            <person name="Mitros T."/>
            <person name="Ogino H."/>
            <person name="Ohta Y."/>
            <person name="Poliakov A.V."/>
            <person name="Pollet N."/>
            <person name="Robert J."/>
            <person name="Salamov A."/>
            <person name="Sater A.K."/>
            <person name="Schmutz J."/>
            <person name="Terry A."/>
            <person name="Vize P.D."/>
            <person name="Warren W.C."/>
            <person name="Wells D."/>
            <person name="Wills A."/>
            <person name="Wilson R.K."/>
            <person name="Zimmerman L.B."/>
            <person name="Zorn A.M."/>
            <person name="Grainger R."/>
            <person name="Grammer T."/>
            <person name="Khokha M.K."/>
            <person name="Richardson P.M."/>
            <person name="Rokhsar D.S."/>
        </authorList>
    </citation>
    <scope>NUCLEOTIDE SEQUENCE [LARGE SCALE GENOMIC DNA]</scope>
    <source>
        <strain evidence="15">Nigerian</strain>
    </source>
</reference>
<accession>A0A5S6KUR2</accession>
<dbReference type="InterPro" id="IPR007071">
    <property type="entry name" value="AKAP95"/>
</dbReference>
<dbReference type="GO" id="GO:0003677">
    <property type="term" value="F:DNA binding"/>
    <property type="evidence" value="ECO:0007669"/>
    <property type="project" value="UniProtKB-KW"/>
</dbReference>
<keyword evidence="9" id="KW-0539">Nucleus</keyword>
<evidence type="ECO:0000256" key="2">
    <source>
        <dbReference type="ARBA" id="ARBA00022664"/>
    </source>
</evidence>
<evidence type="ECO:0000256" key="6">
    <source>
        <dbReference type="ARBA" id="ARBA00022833"/>
    </source>
</evidence>
<dbReference type="AlphaFoldDB" id="A0A5S6KUR2"/>
<feature type="domain" description="C2H2 AKAP95-type" evidence="14">
    <location>
        <begin position="388"/>
        <end position="411"/>
    </location>
</feature>
<keyword evidence="5 12" id="KW-0863">Zinc-finger</keyword>
<protein>
    <recommendedName>
        <fullName evidence="10">DBIRD complex subunit ZNF326</fullName>
    </recommendedName>
    <alternativeName>
        <fullName evidence="11">Zinc finger protein 326</fullName>
    </alternativeName>
</protein>
<evidence type="ECO:0000256" key="3">
    <source>
        <dbReference type="ARBA" id="ARBA00022723"/>
    </source>
</evidence>
<proteinExistence type="inferred from homology"/>
<evidence type="ECO:0000256" key="5">
    <source>
        <dbReference type="ARBA" id="ARBA00022771"/>
    </source>
</evidence>
<dbReference type="Ensembl" id="ENSXETT00000013410">
    <property type="protein sequence ID" value="ENSXETP00000013410"/>
    <property type="gene ID" value="ENSXETG00000006087"/>
</dbReference>
<dbReference type="GO" id="GO:0006397">
    <property type="term" value="P:mRNA processing"/>
    <property type="evidence" value="ECO:0007669"/>
    <property type="project" value="UniProtKB-KW"/>
</dbReference>
<keyword evidence="6" id="KW-0862">Zinc</keyword>
<dbReference type="GeneTree" id="ENSGT00530000063777"/>
<dbReference type="STRING" id="8364.ENSXETP00000013410"/>
<evidence type="ECO:0000256" key="13">
    <source>
        <dbReference type="SAM" id="MobiDB-lite"/>
    </source>
</evidence>
<keyword evidence="8" id="KW-0508">mRNA splicing</keyword>
<dbReference type="InterPro" id="IPR034736">
    <property type="entry name" value="ZF_C2H2_AKAP95"/>
</dbReference>
<feature type="domain" description="C2H2 AKAP95-type" evidence="14">
    <location>
        <begin position="296"/>
        <end position="318"/>
    </location>
</feature>
<evidence type="ECO:0000256" key="10">
    <source>
        <dbReference type="ARBA" id="ARBA00040207"/>
    </source>
</evidence>
<evidence type="ECO:0000256" key="12">
    <source>
        <dbReference type="PROSITE-ProRule" id="PRU01140"/>
    </source>
</evidence>